<reference evidence="3" key="1">
    <citation type="submission" date="2013-06" db="EMBL/GenBank/DDBJ databases">
        <authorList>
            <person name="Zhao Q."/>
        </authorList>
    </citation>
    <scope>NUCLEOTIDE SEQUENCE</scope>
    <source>
        <strain evidence="3">cv. W1943</strain>
    </source>
</reference>
<dbReference type="EnsemblPlants" id="ORUFI01G18690.1">
    <property type="protein sequence ID" value="ORUFI01G18690.1"/>
    <property type="gene ID" value="ORUFI01G18690"/>
</dbReference>
<organism evidence="2 3">
    <name type="scientific">Oryza rufipogon</name>
    <name type="common">Brownbeard rice</name>
    <name type="synonym">Asian wild rice</name>
    <dbReference type="NCBI Taxonomy" id="4529"/>
    <lineage>
        <taxon>Eukaryota</taxon>
        <taxon>Viridiplantae</taxon>
        <taxon>Streptophyta</taxon>
        <taxon>Embryophyta</taxon>
        <taxon>Tracheophyta</taxon>
        <taxon>Spermatophyta</taxon>
        <taxon>Magnoliopsida</taxon>
        <taxon>Liliopsida</taxon>
        <taxon>Poales</taxon>
        <taxon>Poaceae</taxon>
        <taxon>BOP clade</taxon>
        <taxon>Oryzoideae</taxon>
        <taxon>Oryzeae</taxon>
        <taxon>Oryzinae</taxon>
        <taxon>Oryza</taxon>
    </lineage>
</organism>
<dbReference type="HOGENOM" id="CLU_2964916_0_0_1"/>
<dbReference type="Proteomes" id="UP000008022">
    <property type="component" value="Unassembled WGS sequence"/>
</dbReference>
<proteinExistence type="predicted"/>
<evidence type="ECO:0000313" key="2">
    <source>
        <dbReference type="EnsemblPlants" id="ORUFI01G18690.1"/>
    </source>
</evidence>
<dbReference type="AlphaFoldDB" id="A0A0E0MWV4"/>
<evidence type="ECO:0000313" key="3">
    <source>
        <dbReference type="Proteomes" id="UP000008022"/>
    </source>
</evidence>
<dbReference type="Gramene" id="ORUFI01G18690.1">
    <property type="protein sequence ID" value="ORUFI01G18690.1"/>
    <property type="gene ID" value="ORUFI01G18690"/>
</dbReference>
<evidence type="ECO:0000256" key="1">
    <source>
        <dbReference type="SAM" id="MobiDB-lite"/>
    </source>
</evidence>
<keyword evidence="3" id="KW-1185">Reference proteome</keyword>
<sequence length="64" mass="7313">MPSHRKTSFAVGMPSSLPHKDRVPQRSTPQALWEVGHMDHQPCRMVNIKAMAFVQKKKHQGHGR</sequence>
<accession>A0A0E0MWV4</accession>
<reference evidence="2" key="2">
    <citation type="submission" date="2015-06" db="UniProtKB">
        <authorList>
            <consortium name="EnsemblPlants"/>
        </authorList>
    </citation>
    <scope>IDENTIFICATION</scope>
</reference>
<name>A0A0E0MWV4_ORYRU</name>
<feature type="region of interest" description="Disordered" evidence="1">
    <location>
        <begin position="1"/>
        <end position="28"/>
    </location>
</feature>
<protein>
    <submittedName>
        <fullName evidence="2">Uncharacterized protein</fullName>
    </submittedName>
</protein>
<dbReference type="OMA" id="ALWEVGH"/>